<name>A0ABT8TNN1_9ACTN</name>
<dbReference type="InterPro" id="IPR000524">
    <property type="entry name" value="Tscrpt_reg_HTH_GntR"/>
</dbReference>
<dbReference type="InterPro" id="IPR036388">
    <property type="entry name" value="WH-like_DNA-bd_sf"/>
</dbReference>
<dbReference type="RefSeq" id="WP_302705821.1">
    <property type="nucleotide sequence ID" value="NZ_JAULSC010000002.1"/>
</dbReference>
<keyword evidence="4" id="KW-0238">DNA-binding</keyword>
<evidence type="ECO:0000256" key="1">
    <source>
        <dbReference type="ARBA" id="ARBA00005384"/>
    </source>
</evidence>
<dbReference type="PANTHER" id="PTHR46577:SF1">
    <property type="entry name" value="HTH-TYPE TRANSCRIPTIONAL REGULATORY PROTEIN GABR"/>
    <property type="match status" value="1"/>
</dbReference>
<dbReference type="InterPro" id="IPR036390">
    <property type="entry name" value="WH_DNA-bd_sf"/>
</dbReference>
<keyword evidence="3" id="KW-0805">Transcription regulation</keyword>
<evidence type="ECO:0000259" key="7">
    <source>
        <dbReference type="PROSITE" id="PS50949"/>
    </source>
</evidence>
<dbReference type="GO" id="GO:0008483">
    <property type="term" value="F:transaminase activity"/>
    <property type="evidence" value="ECO:0007669"/>
    <property type="project" value="UniProtKB-KW"/>
</dbReference>
<dbReference type="PRINTS" id="PR00035">
    <property type="entry name" value="HTHGNTR"/>
</dbReference>
<evidence type="ECO:0000256" key="3">
    <source>
        <dbReference type="ARBA" id="ARBA00023015"/>
    </source>
</evidence>
<evidence type="ECO:0000313" key="9">
    <source>
        <dbReference type="Proteomes" id="UP001168363"/>
    </source>
</evidence>
<comment type="caution">
    <text evidence="8">The sequence shown here is derived from an EMBL/GenBank/DDBJ whole genome shotgun (WGS) entry which is preliminary data.</text>
</comment>
<keyword evidence="5" id="KW-0804">Transcription</keyword>
<feature type="region of interest" description="Disordered" evidence="6">
    <location>
        <begin position="81"/>
        <end position="112"/>
    </location>
</feature>
<gene>
    <name evidence="8" type="ORF">QWJ41_03720</name>
</gene>
<evidence type="ECO:0000256" key="4">
    <source>
        <dbReference type="ARBA" id="ARBA00023125"/>
    </source>
</evidence>
<keyword evidence="8" id="KW-0808">Transferase</keyword>
<dbReference type="CDD" id="cd00609">
    <property type="entry name" value="AAT_like"/>
    <property type="match status" value="1"/>
</dbReference>
<keyword evidence="8" id="KW-0032">Aminotransferase</keyword>
<dbReference type="InterPro" id="IPR015421">
    <property type="entry name" value="PyrdxlP-dep_Trfase_major"/>
</dbReference>
<comment type="similarity">
    <text evidence="1">In the C-terminal section; belongs to the class-I pyridoxal-phosphate-dependent aminotransferase family.</text>
</comment>
<dbReference type="Gene3D" id="3.40.640.10">
    <property type="entry name" value="Type I PLP-dependent aspartate aminotransferase-like (Major domain)"/>
    <property type="match status" value="1"/>
</dbReference>
<dbReference type="Gene3D" id="1.10.10.10">
    <property type="entry name" value="Winged helix-like DNA-binding domain superfamily/Winged helix DNA-binding domain"/>
    <property type="match status" value="1"/>
</dbReference>
<dbReference type="InterPro" id="IPR004839">
    <property type="entry name" value="Aminotransferase_I/II_large"/>
</dbReference>
<dbReference type="CDD" id="cd07377">
    <property type="entry name" value="WHTH_GntR"/>
    <property type="match status" value="1"/>
</dbReference>
<accession>A0ABT8TNN1</accession>
<dbReference type="SMART" id="SM00345">
    <property type="entry name" value="HTH_GNTR"/>
    <property type="match status" value="1"/>
</dbReference>
<dbReference type="PANTHER" id="PTHR46577">
    <property type="entry name" value="HTH-TYPE TRANSCRIPTIONAL REGULATORY PROTEIN GABR"/>
    <property type="match status" value="1"/>
</dbReference>
<dbReference type="Proteomes" id="UP001168363">
    <property type="component" value="Unassembled WGS sequence"/>
</dbReference>
<evidence type="ECO:0000313" key="8">
    <source>
        <dbReference type="EMBL" id="MDO3394813.1"/>
    </source>
</evidence>
<dbReference type="SUPFAM" id="SSF53383">
    <property type="entry name" value="PLP-dependent transferases"/>
    <property type="match status" value="1"/>
</dbReference>
<evidence type="ECO:0000256" key="5">
    <source>
        <dbReference type="ARBA" id="ARBA00023163"/>
    </source>
</evidence>
<proteinExistence type="inferred from homology"/>
<reference evidence="8" key="1">
    <citation type="submission" date="2023-06" db="EMBL/GenBank/DDBJ databases">
        <title>Genome sequence of Nocardioides sp. SOB44.</title>
        <authorList>
            <person name="Zhang G."/>
        </authorList>
    </citation>
    <scope>NUCLEOTIDE SEQUENCE</scope>
    <source>
        <strain evidence="8">SOB44</strain>
    </source>
</reference>
<feature type="domain" description="HTH gntR-type" evidence="7">
    <location>
        <begin position="14"/>
        <end position="82"/>
    </location>
</feature>
<dbReference type="InterPro" id="IPR051446">
    <property type="entry name" value="HTH_trans_reg/aminotransferase"/>
</dbReference>
<dbReference type="Pfam" id="PF00392">
    <property type="entry name" value="GntR"/>
    <property type="match status" value="1"/>
</dbReference>
<evidence type="ECO:0000256" key="6">
    <source>
        <dbReference type="SAM" id="MobiDB-lite"/>
    </source>
</evidence>
<evidence type="ECO:0000256" key="2">
    <source>
        <dbReference type="ARBA" id="ARBA00022898"/>
    </source>
</evidence>
<dbReference type="Pfam" id="PF00155">
    <property type="entry name" value="Aminotran_1_2"/>
    <property type="match status" value="1"/>
</dbReference>
<protein>
    <submittedName>
        <fullName evidence="8">PLP-dependent aminotransferase family protein</fullName>
    </submittedName>
</protein>
<keyword evidence="2" id="KW-0663">Pyridoxal phosphate</keyword>
<organism evidence="8 9">
    <name type="scientific">Nocardioides cremeus</name>
    <dbReference type="NCBI Taxonomy" id="3058044"/>
    <lineage>
        <taxon>Bacteria</taxon>
        <taxon>Bacillati</taxon>
        <taxon>Actinomycetota</taxon>
        <taxon>Actinomycetes</taxon>
        <taxon>Propionibacteriales</taxon>
        <taxon>Nocardioidaceae</taxon>
        <taxon>Nocardioides</taxon>
    </lineage>
</organism>
<keyword evidence="9" id="KW-1185">Reference proteome</keyword>
<dbReference type="InterPro" id="IPR015424">
    <property type="entry name" value="PyrdxlP-dep_Trfase"/>
</dbReference>
<dbReference type="EMBL" id="JAULSC010000002">
    <property type="protein sequence ID" value="MDO3394813.1"/>
    <property type="molecule type" value="Genomic_DNA"/>
</dbReference>
<dbReference type="PROSITE" id="PS50949">
    <property type="entry name" value="HTH_GNTR"/>
    <property type="match status" value="1"/>
</dbReference>
<dbReference type="SUPFAM" id="SSF46785">
    <property type="entry name" value="Winged helix' DNA-binding domain"/>
    <property type="match status" value="1"/>
</dbReference>
<sequence>MTSLALHLDRSAPGPLGVQLADAVRDRVTDGRLRPGERLPSSRALAAELGVARSVVEQAWAQLVAEGWLEGRHGAGTFVAAGRSGAGAPPPRRPRAPAAAGGQPVRLDTGTPWIDPRHRALWRRAWRDVAAATPPSGYDDPRGLPELRAEIAARLARTRGLVVDADDVRVTVGTTDGLRHLLGALAPGPVGVEDPGYRAAVATVEAAGRRVVDLPPGAAGADLRALAAAYVTPAHQHPLGRTMPGAERLALLAAAGEAGAVLVEDDYDSEFRYDVAPIPALASLDRERVAYLGTTSKSVSPSLRLGWLVPPAGLGARIDAQRARTHDAAPWPVQRAYLSLLREGYVDRVVRSARRTYAARAARVVEVLGAHLDGPVAGMYATVPLPTDTARRARDAALAAGFDVPLLDDYCRSTRRSGLVLGFGGCTDAELDLALEAIRVVLGADVPE</sequence>